<keyword evidence="3 6" id="KW-0808">Transferase</keyword>
<dbReference type="Pfam" id="PF00145">
    <property type="entry name" value="DNA_methylase"/>
    <property type="match status" value="1"/>
</dbReference>
<evidence type="ECO:0000313" key="9">
    <source>
        <dbReference type="Proteomes" id="UP000246894"/>
    </source>
</evidence>
<dbReference type="InterPro" id="IPR001525">
    <property type="entry name" value="C5_MeTfrase"/>
</dbReference>
<dbReference type="REBASE" id="253608">
    <property type="entry name" value="M.AspMo1ORF259P"/>
</dbReference>
<name>A0A2Z3S1G0_9MICO</name>
<dbReference type="EC" id="2.1.1.37" evidence="1"/>
<dbReference type="SUPFAM" id="SSF53335">
    <property type="entry name" value="S-adenosyl-L-methionine-dependent methyltransferases"/>
    <property type="match status" value="1"/>
</dbReference>
<dbReference type="PANTHER" id="PTHR46098">
    <property type="entry name" value="TRNA (CYTOSINE(38)-C(5))-METHYLTRANSFERASE"/>
    <property type="match status" value="1"/>
</dbReference>
<dbReference type="GO" id="GO:0009307">
    <property type="term" value="P:DNA restriction-modification system"/>
    <property type="evidence" value="ECO:0007669"/>
    <property type="project" value="UniProtKB-KW"/>
</dbReference>
<comment type="similarity">
    <text evidence="6 7">Belongs to the class I-like SAM-binding methyltransferase superfamily. C5-methyltransferase family.</text>
</comment>
<keyword evidence="9" id="KW-1185">Reference proteome</keyword>
<dbReference type="InterPro" id="IPR050750">
    <property type="entry name" value="C5-MTase"/>
</dbReference>
<dbReference type="Gene3D" id="3.40.50.150">
    <property type="entry name" value="Vaccinia Virus protein VP39"/>
    <property type="match status" value="1"/>
</dbReference>
<evidence type="ECO:0000313" key="8">
    <source>
        <dbReference type="EMBL" id="AWR20878.1"/>
    </source>
</evidence>
<dbReference type="AlphaFoldDB" id="A0A2Z3S1G0"/>
<reference evidence="8 9" key="1">
    <citation type="submission" date="2017-10" db="EMBL/GenBank/DDBJ databases">
        <title>Genome of an Actinobacterium that displays light-enhanced growth.</title>
        <authorList>
            <person name="Maresca J.A."/>
            <person name="Hempel P."/>
            <person name="Shevchenko O."/>
            <person name="Miller K.J."/>
            <person name="Hahn M.W."/>
        </authorList>
    </citation>
    <scope>NUCLEOTIDE SEQUENCE [LARGE SCALE GENOMIC DNA]</scope>
    <source>
        <strain evidence="8 9">MWH-Mo1</strain>
    </source>
</reference>
<dbReference type="PRINTS" id="PR00105">
    <property type="entry name" value="C5METTRFRASE"/>
</dbReference>
<dbReference type="GO" id="GO:0032259">
    <property type="term" value="P:methylation"/>
    <property type="evidence" value="ECO:0007669"/>
    <property type="project" value="UniProtKB-KW"/>
</dbReference>
<accession>A0A2Z3S1G0</accession>
<dbReference type="Gene3D" id="3.90.120.10">
    <property type="entry name" value="DNA Methylase, subunit A, domain 2"/>
    <property type="match status" value="1"/>
</dbReference>
<sequence length="433" mass="47806">MSNYTEPQNPIGTVCELFAGVGGFRIGLSRSGWKTSFSNQWEPSTKAQHASSVYSARFGDEGHTNEDIAVVLDEYISGKREIPKTTMVVGGFPCQDYSVAKTLSSSAGLKGKKGVLWWEILRLVEANRPPIVFLENVDRLLKSPASQRGRDFAIMLASMSDAGYFVEWRVVNAAEYGFPQRRKRVFIVAKDLSVFGVPQNAEPASFLDSESTIAKALPVEAIPTGSLVSEFRLEGDLADLTENFDIGGKLSPFKKSGYMVNRHVFTADVIAREQGLGNLGSVLLPEEDVPSEYFVPEDQLANWKYLKGAKREERTHTASGTKYFYAEGSMAFPDLQSNPSRTILTGEGGSSASRFKHIIQTNDGRYRRLVPVELERLNGFPDNWTSTGLNGEAISDVKRAFFMGNALVVGIVEKIGFQLSKDWIEVKGEKNVL</sequence>
<proteinExistence type="inferred from homology"/>
<evidence type="ECO:0000256" key="4">
    <source>
        <dbReference type="ARBA" id="ARBA00022691"/>
    </source>
</evidence>
<dbReference type="EMBL" id="CP023994">
    <property type="protein sequence ID" value="AWR20878.1"/>
    <property type="molecule type" value="Genomic_DNA"/>
</dbReference>
<dbReference type="InterPro" id="IPR029063">
    <property type="entry name" value="SAM-dependent_MTases_sf"/>
</dbReference>
<dbReference type="RefSeq" id="WP_239406847.1">
    <property type="nucleotide sequence ID" value="NZ_CP023994.1"/>
</dbReference>
<evidence type="ECO:0000256" key="7">
    <source>
        <dbReference type="RuleBase" id="RU000416"/>
    </source>
</evidence>
<dbReference type="PANTHER" id="PTHR46098:SF1">
    <property type="entry name" value="TRNA (CYTOSINE(38)-C(5))-METHYLTRANSFERASE"/>
    <property type="match status" value="1"/>
</dbReference>
<gene>
    <name evidence="8" type="ORF">AURMO_00259</name>
</gene>
<evidence type="ECO:0000256" key="6">
    <source>
        <dbReference type="PROSITE-ProRule" id="PRU01016"/>
    </source>
</evidence>
<dbReference type="GO" id="GO:0003886">
    <property type="term" value="F:DNA (cytosine-5-)-methyltransferase activity"/>
    <property type="evidence" value="ECO:0007669"/>
    <property type="project" value="UniProtKB-EC"/>
</dbReference>
<dbReference type="PROSITE" id="PS51679">
    <property type="entry name" value="SAM_MT_C5"/>
    <property type="match status" value="1"/>
</dbReference>
<protein>
    <recommendedName>
        <fullName evidence="1">DNA (cytosine-5-)-methyltransferase</fullName>
        <ecNumber evidence="1">2.1.1.37</ecNumber>
    </recommendedName>
</protein>
<dbReference type="NCBIfam" id="TIGR00675">
    <property type="entry name" value="dcm"/>
    <property type="match status" value="1"/>
</dbReference>
<dbReference type="Proteomes" id="UP000246894">
    <property type="component" value="Chromosome"/>
</dbReference>
<dbReference type="KEGG" id="aum:AURMO_00259"/>
<evidence type="ECO:0000256" key="1">
    <source>
        <dbReference type="ARBA" id="ARBA00011975"/>
    </source>
</evidence>
<keyword evidence="4 6" id="KW-0949">S-adenosyl-L-methionine</keyword>
<organism evidence="8 9">
    <name type="scientific">Aurantimicrobium photophilum</name>
    <dbReference type="NCBI Taxonomy" id="1987356"/>
    <lineage>
        <taxon>Bacteria</taxon>
        <taxon>Bacillati</taxon>
        <taxon>Actinomycetota</taxon>
        <taxon>Actinomycetes</taxon>
        <taxon>Micrococcales</taxon>
        <taxon>Microbacteriaceae</taxon>
        <taxon>Aurantimicrobium</taxon>
    </lineage>
</organism>
<evidence type="ECO:0000256" key="3">
    <source>
        <dbReference type="ARBA" id="ARBA00022679"/>
    </source>
</evidence>
<keyword evidence="2 6" id="KW-0489">Methyltransferase</keyword>
<evidence type="ECO:0000256" key="5">
    <source>
        <dbReference type="ARBA" id="ARBA00022747"/>
    </source>
</evidence>
<evidence type="ECO:0000256" key="2">
    <source>
        <dbReference type="ARBA" id="ARBA00022603"/>
    </source>
</evidence>
<feature type="active site" evidence="6">
    <location>
        <position position="94"/>
    </location>
</feature>
<keyword evidence="5" id="KW-0680">Restriction system</keyword>